<organism evidence="2 3">
    <name type="scientific">Mycena alexandri</name>
    <dbReference type="NCBI Taxonomy" id="1745969"/>
    <lineage>
        <taxon>Eukaryota</taxon>
        <taxon>Fungi</taxon>
        <taxon>Dikarya</taxon>
        <taxon>Basidiomycota</taxon>
        <taxon>Agaricomycotina</taxon>
        <taxon>Agaricomycetes</taxon>
        <taxon>Agaricomycetidae</taxon>
        <taxon>Agaricales</taxon>
        <taxon>Marasmiineae</taxon>
        <taxon>Mycenaceae</taxon>
        <taxon>Mycena</taxon>
    </lineage>
</organism>
<evidence type="ECO:0000313" key="3">
    <source>
        <dbReference type="Proteomes" id="UP001218188"/>
    </source>
</evidence>
<feature type="region of interest" description="Disordered" evidence="1">
    <location>
        <begin position="128"/>
        <end position="147"/>
    </location>
</feature>
<name>A0AAD6WVS3_9AGAR</name>
<comment type="caution">
    <text evidence="2">The sequence shown here is derived from an EMBL/GenBank/DDBJ whole genome shotgun (WGS) entry which is preliminary data.</text>
</comment>
<dbReference type="AlphaFoldDB" id="A0AAD6WVS3"/>
<evidence type="ECO:0000256" key="1">
    <source>
        <dbReference type="SAM" id="MobiDB-lite"/>
    </source>
</evidence>
<evidence type="ECO:0000313" key="2">
    <source>
        <dbReference type="EMBL" id="KAJ7029213.1"/>
    </source>
</evidence>
<keyword evidence="3" id="KW-1185">Reference proteome</keyword>
<reference evidence="2" key="1">
    <citation type="submission" date="2023-03" db="EMBL/GenBank/DDBJ databases">
        <title>Massive genome expansion in bonnet fungi (Mycena s.s.) driven by repeated elements and novel gene families across ecological guilds.</title>
        <authorList>
            <consortium name="Lawrence Berkeley National Laboratory"/>
            <person name="Harder C.B."/>
            <person name="Miyauchi S."/>
            <person name="Viragh M."/>
            <person name="Kuo A."/>
            <person name="Thoen E."/>
            <person name="Andreopoulos B."/>
            <person name="Lu D."/>
            <person name="Skrede I."/>
            <person name="Drula E."/>
            <person name="Henrissat B."/>
            <person name="Morin E."/>
            <person name="Kohler A."/>
            <person name="Barry K."/>
            <person name="LaButti K."/>
            <person name="Morin E."/>
            <person name="Salamov A."/>
            <person name="Lipzen A."/>
            <person name="Mereny Z."/>
            <person name="Hegedus B."/>
            <person name="Baldrian P."/>
            <person name="Stursova M."/>
            <person name="Weitz H."/>
            <person name="Taylor A."/>
            <person name="Grigoriev I.V."/>
            <person name="Nagy L.G."/>
            <person name="Martin F."/>
            <person name="Kauserud H."/>
        </authorList>
    </citation>
    <scope>NUCLEOTIDE SEQUENCE</scope>
    <source>
        <strain evidence="2">CBHHK200</strain>
    </source>
</reference>
<gene>
    <name evidence="2" type="ORF">C8F04DRAFT_1116906</name>
</gene>
<protein>
    <submittedName>
        <fullName evidence="2">Uncharacterized protein</fullName>
    </submittedName>
</protein>
<feature type="region of interest" description="Disordered" evidence="1">
    <location>
        <begin position="164"/>
        <end position="213"/>
    </location>
</feature>
<dbReference type="Proteomes" id="UP001218188">
    <property type="component" value="Unassembled WGS sequence"/>
</dbReference>
<proteinExistence type="predicted"/>
<dbReference type="EMBL" id="JARJCM010000103">
    <property type="protein sequence ID" value="KAJ7029213.1"/>
    <property type="molecule type" value="Genomic_DNA"/>
</dbReference>
<feature type="compositionally biased region" description="Basic and acidic residues" evidence="1">
    <location>
        <begin position="191"/>
        <end position="205"/>
    </location>
</feature>
<feature type="non-terminal residue" evidence="2">
    <location>
        <position position="213"/>
    </location>
</feature>
<sequence>GCLDECPTCATVVHGRAIYCSPECEPEMEPQLQPEEDSVPWPQCNSNRVSAWVLDCYNNSTLAPANSPCVFPSPSQRKLHLRKKHPTSWVTTSEASVDSSTYISSSISTGPVAETLVAGSIGLPSPKSSWRVRSWASPPPGPPSRPLLTKTNVYLFSNSTTHPLLPHWNETSDRPGTPSEKWIPTAVVEAECSRTPDRRRRDGRPTFRSRTGP</sequence>
<accession>A0AAD6WVS3</accession>